<sequence>MLNIVLTRIDDRLIHGQIMAAWSKVTQAKRIIIIDDLIAKDSFMGKVLKMAAPPGMKIEVYNVKDSVNIINSNGNQNEKVIILAKSPKTILDIINSGVNIKELNVGGMGAGPGRKVIFRTISISSEEKNIFKEIINKGVNVFIKLTPDDKEVEMKRFIN</sequence>
<dbReference type="RefSeq" id="WP_015311889.1">
    <property type="nucleotide sequence ID" value="NC_019970.1"/>
</dbReference>
<feature type="domain" description="PTS EIIB type-4" evidence="8">
    <location>
        <begin position="1"/>
        <end position="159"/>
    </location>
</feature>
<dbReference type="Pfam" id="PF03830">
    <property type="entry name" value="PTSIIB_sorb"/>
    <property type="match status" value="1"/>
</dbReference>
<organism evidence="9 10">
    <name type="scientific">Thermoanaerobacterium thermosaccharolyticum M0795</name>
    <dbReference type="NCBI Taxonomy" id="698948"/>
    <lineage>
        <taxon>Bacteria</taxon>
        <taxon>Bacillati</taxon>
        <taxon>Bacillota</taxon>
        <taxon>Clostridia</taxon>
        <taxon>Thermoanaerobacterales</taxon>
        <taxon>Thermoanaerobacteraceae</taxon>
        <taxon>Thermoanaerobacterium</taxon>
    </lineage>
</organism>
<evidence type="ECO:0000256" key="6">
    <source>
        <dbReference type="ARBA" id="ARBA00022683"/>
    </source>
</evidence>
<dbReference type="KEGG" id="tto:Thethe_01741"/>
<evidence type="ECO:0000259" key="8">
    <source>
        <dbReference type="PROSITE" id="PS51101"/>
    </source>
</evidence>
<dbReference type="InterPro" id="IPR036667">
    <property type="entry name" value="PTS_IIB_sorbose-sp_sf"/>
</dbReference>
<keyword evidence="2" id="KW-0813">Transport</keyword>
<evidence type="ECO:0000256" key="1">
    <source>
        <dbReference type="ARBA" id="ARBA00004496"/>
    </source>
</evidence>
<dbReference type="AlphaFoldDB" id="L0IN32"/>
<dbReference type="Gene3D" id="3.40.35.10">
    <property type="entry name" value="Phosphotransferase system, sorbose subfamily IIB component"/>
    <property type="match status" value="1"/>
</dbReference>
<dbReference type="GO" id="GO:0005737">
    <property type="term" value="C:cytoplasm"/>
    <property type="evidence" value="ECO:0007669"/>
    <property type="project" value="UniProtKB-SubCell"/>
</dbReference>
<dbReference type="EMBL" id="CP003066">
    <property type="protein sequence ID" value="AGB19362.1"/>
    <property type="molecule type" value="Genomic_DNA"/>
</dbReference>
<keyword evidence="6" id="KW-0598">Phosphotransferase system</keyword>
<evidence type="ECO:0000256" key="3">
    <source>
        <dbReference type="ARBA" id="ARBA00022490"/>
    </source>
</evidence>
<keyword evidence="4" id="KW-0762">Sugar transport</keyword>
<dbReference type="PROSITE" id="PS51101">
    <property type="entry name" value="PTS_EIIB_TYPE_4"/>
    <property type="match status" value="1"/>
</dbReference>
<protein>
    <submittedName>
        <fullName evidence="9">Phosphotransferase system, mannose/fructose/N-acetylgalactosamine-specific component IIB</fullName>
    </submittedName>
</protein>
<keyword evidence="7" id="KW-0418">Kinase</keyword>
<accession>L0IN32</accession>
<dbReference type="HOGENOM" id="CLU_116175_1_0_9"/>
<dbReference type="GO" id="GO:0008982">
    <property type="term" value="F:protein-N(PI)-phosphohistidine-sugar phosphotransferase activity"/>
    <property type="evidence" value="ECO:0007669"/>
    <property type="project" value="InterPro"/>
</dbReference>
<proteinExistence type="predicted"/>
<dbReference type="GO" id="GO:0009401">
    <property type="term" value="P:phosphoenolpyruvate-dependent sugar phosphotransferase system"/>
    <property type="evidence" value="ECO:0007669"/>
    <property type="project" value="UniProtKB-KW"/>
</dbReference>
<evidence type="ECO:0000256" key="2">
    <source>
        <dbReference type="ARBA" id="ARBA00022448"/>
    </source>
</evidence>
<evidence type="ECO:0000313" key="10">
    <source>
        <dbReference type="Proteomes" id="UP000010845"/>
    </source>
</evidence>
<gene>
    <name evidence="9" type="ORF">Thethe_01741</name>
</gene>
<comment type="subcellular location">
    <subcellularLocation>
        <location evidence="1">Cytoplasm</location>
    </subcellularLocation>
</comment>
<evidence type="ECO:0000256" key="4">
    <source>
        <dbReference type="ARBA" id="ARBA00022597"/>
    </source>
</evidence>
<name>L0IN32_THETR</name>
<keyword evidence="3" id="KW-0963">Cytoplasm</keyword>
<reference evidence="9 10" key="1">
    <citation type="submission" date="2012-03" db="EMBL/GenBank/DDBJ databases">
        <title>Complete sequence of chromosome of Thermoanaerobacterium thermosaccharolyticum M0795.</title>
        <authorList>
            <consortium name="US DOE Joint Genome Institute"/>
            <person name="Lucas S."/>
            <person name="Han J."/>
            <person name="Lapidus A."/>
            <person name="Cheng J.-F."/>
            <person name="Goodwin L."/>
            <person name="Pitluck S."/>
            <person name="Peters L."/>
            <person name="Teshima H."/>
            <person name="Detter J.C."/>
            <person name="Han C."/>
            <person name="Tapia R."/>
            <person name="Land M."/>
            <person name="Hauser L."/>
            <person name="Kyrpides N."/>
            <person name="Ivanova N."/>
            <person name="Pagani I."/>
            <person name="Feinberg L."/>
            <person name="Folden J."/>
            <person name="Hogsett D."/>
            <person name="Shaw J."/>
            <person name="Woyke T."/>
        </authorList>
    </citation>
    <scope>NUCLEOTIDE SEQUENCE [LARGE SCALE GENOMIC DNA]</scope>
    <source>
        <strain evidence="9 10">M0795</strain>
    </source>
</reference>
<evidence type="ECO:0000313" key="9">
    <source>
        <dbReference type="EMBL" id="AGB19362.1"/>
    </source>
</evidence>
<dbReference type="Proteomes" id="UP000010845">
    <property type="component" value="Chromosome"/>
</dbReference>
<dbReference type="SUPFAM" id="SSF52728">
    <property type="entry name" value="PTS IIb component"/>
    <property type="match status" value="1"/>
</dbReference>
<dbReference type="InterPro" id="IPR004720">
    <property type="entry name" value="PTS_IIB_sorbose-sp"/>
</dbReference>
<dbReference type="GO" id="GO:0016301">
    <property type="term" value="F:kinase activity"/>
    <property type="evidence" value="ECO:0007669"/>
    <property type="project" value="UniProtKB-KW"/>
</dbReference>
<evidence type="ECO:0000256" key="5">
    <source>
        <dbReference type="ARBA" id="ARBA00022679"/>
    </source>
</evidence>
<keyword evidence="5 9" id="KW-0808">Transferase</keyword>
<dbReference type="PATRIC" id="fig|698948.3.peg.1741"/>
<evidence type="ECO:0000256" key="7">
    <source>
        <dbReference type="ARBA" id="ARBA00022777"/>
    </source>
</evidence>